<gene>
    <name evidence="2" type="ORF">LVJ82_12680</name>
</gene>
<evidence type="ECO:0000313" key="3">
    <source>
        <dbReference type="Proteomes" id="UP000832011"/>
    </source>
</evidence>
<proteinExistence type="predicted"/>
<dbReference type="Proteomes" id="UP000832011">
    <property type="component" value="Chromosome"/>
</dbReference>
<dbReference type="EMBL" id="CP091511">
    <property type="protein sequence ID" value="UOO88324.1"/>
    <property type="molecule type" value="Genomic_DNA"/>
</dbReference>
<evidence type="ECO:0000313" key="2">
    <source>
        <dbReference type="EMBL" id="UOO88324.1"/>
    </source>
</evidence>
<dbReference type="RefSeq" id="WP_058357991.1">
    <property type="nucleotide sequence ID" value="NZ_CABKVG010000010.1"/>
</dbReference>
<feature type="chain" id="PRO_5046721552" evidence="1">
    <location>
        <begin position="21"/>
        <end position="177"/>
    </location>
</feature>
<reference evidence="2 3" key="1">
    <citation type="journal article" date="2022" name="Res Sq">
        <title>Evolution of multicellular longitudinally dividing oral cavity symbionts (Neisseriaceae).</title>
        <authorList>
            <person name="Nyongesa S."/>
            <person name="Weber P."/>
            <person name="Bernet E."/>
            <person name="Pullido F."/>
            <person name="Nieckarz M."/>
            <person name="Delaby M."/>
            <person name="Nieves C."/>
            <person name="Viehboeck T."/>
            <person name="Krause N."/>
            <person name="Rivera-Millot A."/>
            <person name="Nakamura A."/>
            <person name="Vischer N."/>
            <person name="VanNieuwenhze M."/>
            <person name="Brun Y."/>
            <person name="Cava F."/>
            <person name="Bulgheresi S."/>
            <person name="Veyrier F."/>
        </authorList>
    </citation>
    <scope>NUCLEOTIDE SEQUENCE [LARGE SCALE GENOMIC DNA]</scope>
    <source>
        <strain evidence="2 3">SN4</strain>
    </source>
</reference>
<name>A0ABY4DZ99_9NEIS</name>
<protein>
    <submittedName>
        <fullName evidence="2">Uncharacterized protein</fullName>
    </submittedName>
</protein>
<accession>A0ABY4DZ99</accession>
<organism evidence="2 3">
    <name type="scientific">Vitreoscilla massiliensis</name>
    <dbReference type="NCBI Taxonomy" id="1689272"/>
    <lineage>
        <taxon>Bacteria</taxon>
        <taxon>Pseudomonadati</taxon>
        <taxon>Pseudomonadota</taxon>
        <taxon>Betaproteobacteria</taxon>
        <taxon>Neisseriales</taxon>
        <taxon>Neisseriaceae</taxon>
        <taxon>Vitreoscilla</taxon>
    </lineage>
</organism>
<evidence type="ECO:0000256" key="1">
    <source>
        <dbReference type="SAM" id="SignalP"/>
    </source>
</evidence>
<feature type="signal peptide" evidence="1">
    <location>
        <begin position="1"/>
        <end position="20"/>
    </location>
</feature>
<keyword evidence="3" id="KW-1185">Reference proteome</keyword>
<sequence length="177" mass="18787">MKKVYLGALLVLGAASWAEAQTPQQWDQCAERVGRTVDSQEVGVVGVEAAIKRQCGTRPISNAGMAKPDGKLPYDVFQAAPWKARFQQLTGKSYGGIKESLTVSGRMERQGDWLVGSGYDPRGAGASSAAIAVNSKTGKVLAVYNAGGDTRFFGFNQNSKGVPAKLWEWVSESTAAG</sequence>
<keyword evidence="1" id="KW-0732">Signal</keyword>